<dbReference type="SUPFAM" id="SSF140500">
    <property type="entry name" value="BAS1536-like"/>
    <property type="match status" value="1"/>
</dbReference>
<dbReference type="InterPro" id="IPR036638">
    <property type="entry name" value="HLH_DNA-bd_sf"/>
</dbReference>
<dbReference type="GO" id="GO:0046983">
    <property type="term" value="F:protein dimerization activity"/>
    <property type="evidence" value="ECO:0007669"/>
    <property type="project" value="InterPro"/>
</dbReference>
<protein>
    <recommendedName>
        <fullName evidence="3">Spo0E family sporulation regulatory protein-aspartic acid phosphatase</fullName>
    </recommendedName>
</protein>
<dbReference type="Proteomes" id="UP000215059">
    <property type="component" value="Unassembled WGS sequence"/>
</dbReference>
<dbReference type="Gene3D" id="4.10.280.10">
    <property type="entry name" value="Helix-loop-helix DNA-binding domain"/>
    <property type="match status" value="1"/>
</dbReference>
<accession>A0A235F8D5</accession>
<organism evidence="1 2">
    <name type="scientific">Fictibacillus aquaticus</name>
    <dbReference type="NCBI Taxonomy" id="2021314"/>
    <lineage>
        <taxon>Bacteria</taxon>
        <taxon>Bacillati</taxon>
        <taxon>Bacillota</taxon>
        <taxon>Bacilli</taxon>
        <taxon>Bacillales</taxon>
        <taxon>Fictibacillaceae</taxon>
        <taxon>Fictibacillus</taxon>
    </lineage>
</organism>
<name>A0A235F8D5_9BACL</name>
<proteinExistence type="predicted"/>
<keyword evidence="2" id="KW-1185">Reference proteome</keyword>
<dbReference type="GO" id="GO:0043937">
    <property type="term" value="P:regulation of sporulation"/>
    <property type="evidence" value="ECO:0007669"/>
    <property type="project" value="InterPro"/>
</dbReference>
<evidence type="ECO:0008006" key="3">
    <source>
        <dbReference type="Google" id="ProtNLM"/>
    </source>
</evidence>
<gene>
    <name evidence="1" type="ORF">CGZ90_12945</name>
</gene>
<dbReference type="EMBL" id="NOII01000003">
    <property type="protein sequence ID" value="OYD57570.1"/>
    <property type="molecule type" value="Genomic_DNA"/>
</dbReference>
<dbReference type="InterPro" id="IPR018540">
    <property type="entry name" value="Spo0E-like"/>
</dbReference>
<evidence type="ECO:0000313" key="1">
    <source>
        <dbReference type="EMBL" id="OYD57570.1"/>
    </source>
</evidence>
<dbReference type="AlphaFoldDB" id="A0A235F8D5"/>
<reference evidence="1 2" key="1">
    <citation type="submission" date="2017-07" db="EMBL/GenBank/DDBJ databases">
        <title>Fictibacillus sp. nov. GDSW-R2A3 Genome sequencing and assembly.</title>
        <authorList>
            <person name="Mayilraj S."/>
        </authorList>
    </citation>
    <scope>NUCLEOTIDE SEQUENCE [LARGE SCALE GENOMIC DNA]</scope>
    <source>
        <strain evidence="1 2">GDSW-R2A3</strain>
    </source>
</reference>
<evidence type="ECO:0000313" key="2">
    <source>
        <dbReference type="Proteomes" id="UP000215059"/>
    </source>
</evidence>
<comment type="caution">
    <text evidence="1">The sequence shown here is derived from an EMBL/GenBank/DDBJ whole genome shotgun (WGS) entry which is preliminary data.</text>
</comment>
<dbReference type="InterPro" id="IPR037208">
    <property type="entry name" value="Spo0E-like_sf"/>
</dbReference>
<sequence length="57" mass="6643">MKEQDLFQLIAIKRKELYQLYNIAKEMTDSRVVALSQELDSLILKSQNQQFAQLAAK</sequence>
<dbReference type="RefSeq" id="WP_094252921.1">
    <property type="nucleotide sequence ID" value="NZ_JBHLXL010000001.1"/>
</dbReference>
<dbReference type="Pfam" id="PF09388">
    <property type="entry name" value="SpoOE-like"/>
    <property type="match status" value="1"/>
</dbReference>